<dbReference type="Pfam" id="PF01266">
    <property type="entry name" value="DAO"/>
    <property type="match status" value="1"/>
</dbReference>
<dbReference type="InterPro" id="IPR006076">
    <property type="entry name" value="FAD-dep_OxRdtase"/>
</dbReference>
<proteinExistence type="predicted"/>
<feature type="domain" description="FAD dependent oxidoreductase" evidence="2">
    <location>
        <begin position="7"/>
        <end position="362"/>
    </location>
</feature>
<evidence type="ECO:0000313" key="4">
    <source>
        <dbReference type="Proteomes" id="UP000541109"/>
    </source>
</evidence>
<dbReference type="SUPFAM" id="SSF51905">
    <property type="entry name" value="FAD/NAD(P)-binding domain"/>
    <property type="match status" value="1"/>
</dbReference>
<gene>
    <name evidence="3" type="ORF">H2509_17210</name>
</gene>
<accession>A0A839AIM4</accession>
<dbReference type="Proteomes" id="UP000541109">
    <property type="component" value="Unassembled WGS sequence"/>
</dbReference>
<protein>
    <submittedName>
        <fullName evidence="3">FAD-binding oxidoreductase</fullName>
    </submittedName>
</protein>
<dbReference type="PANTHER" id="PTHR13847">
    <property type="entry name" value="SARCOSINE DEHYDROGENASE-RELATED"/>
    <property type="match status" value="1"/>
</dbReference>
<evidence type="ECO:0000256" key="1">
    <source>
        <dbReference type="ARBA" id="ARBA00023002"/>
    </source>
</evidence>
<comment type="caution">
    <text evidence="3">The sequence shown here is derived from an EMBL/GenBank/DDBJ whole genome shotgun (WGS) entry which is preliminary data.</text>
</comment>
<dbReference type="EMBL" id="JACFXV010000064">
    <property type="protein sequence ID" value="MBA5778868.1"/>
    <property type="molecule type" value="Genomic_DNA"/>
</dbReference>
<dbReference type="RefSeq" id="WP_182167602.1">
    <property type="nucleotide sequence ID" value="NZ_JACFXV010000064.1"/>
</dbReference>
<dbReference type="PANTHER" id="PTHR13847:SF287">
    <property type="entry name" value="FAD-DEPENDENT OXIDOREDUCTASE DOMAIN-CONTAINING PROTEIN 1"/>
    <property type="match status" value="1"/>
</dbReference>
<dbReference type="InterPro" id="IPR036188">
    <property type="entry name" value="FAD/NAD-bd_sf"/>
</dbReference>
<name>A0A839AIM4_9HYPH</name>
<evidence type="ECO:0000313" key="3">
    <source>
        <dbReference type="EMBL" id="MBA5778868.1"/>
    </source>
</evidence>
<keyword evidence="1" id="KW-0560">Oxidoreductase</keyword>
<evidence type="ECO:0000259" key="2">
    <source>
        <dbReference type="Pfam" id="PF01266"/>
    </source>
</evidence>
<organism evidence="3 4">
    <name type="scientific">Stappia albiluteola</name>
    <dbReference type="NCBI Taxonomy" id="2758565"/>
    <lineage>
        <taxon>Bacteria</taxon>
        <taxon>Pseudomonadati</taxon>
        <taxon>Pseudomonadota</taxon>
        <taxon>Alphaproteobacteria</taxon>
        <taxon>Hyphomicrobiales</taxon>
        <taxon>Stappiaceae</taxon>
        <taxon>Stappia</taxon>
    </lineage>
</organism>
<dbReference type="Gene3D" id="3.50.50.60">
    <property type="entry name" value="FAD/NAD(P)-binding domain"/>
    <property type="match status" value="1"/>
</dbReference>
<keyword evidence="4" id="KW-1185">Reference proteome</keyword>
<dbReference type="GO" id="GO:0005737">
    <property type="term" value="C:cytoplasm"/>
    <property type="evidence" value="ECO:0007669"/>
    <property type="project" value="TreeGrafter"/>
</dbReference>
<dbReference type="GO" id="GO:0016491">
    <property type="term" value="F:oxidoreductase activity"/>
    <property type="evidence" value="ECO:0007669"/>
    <property type="project" value="UniProtKB-KW"/>
</dbReference>
<dbReference type="GO" id="GO:0032981">
    <property type="term" value="P:mitochondrial respiratory chain complex I assembly"/>
    <property type="evidence" value="ECO:0007669"/>
    <property type="project" value="TreeGrafter"/>
</dbReference>
<dbReference type="Gene3D" id="3.30.9.10">
    <property type="entry name" value="D-Amino Acid Oxidase, subunit A, domain 2"/>
    <property type="match status" value="1"/>
</dbReference>
<dbReference type="AlphaFoldDB" id="A0A839AIM4"/>
<sequence length="393" mass="42263">MSIETVDVAIVGGAVMGSSIACHLAMAEDFTGSVLVIEKDPSYQRCASALSAASIRQQFSDPTNIAISLYGIEFLREIGARLAVGDERPAIDLHEGGYLFLATPDRRSILEENHALQTRMGADILFLEPKELKERFPWLNVEDIAAGCFGRTGEGWFDGYGLMQAFRRKARSLGVPYLAGEVAKAERAGEGFLLTLADGSKISCGTLVDAAGASGATRLAASLGVEIPVRSRKRMIFTFDCRERVDGCPLLIDPTGAYVRPEGKGFLCGSAPDAERDPDAEDFEVEHDFFLEMVWPVLAGRIPAFEAIKPGAAWAGHYDMNLFDHNALLGGVEGVPGFLLCCGFSGHGLQQSPAVGRGIAELIAHGRYTTLDLSALSFSRIAEGRAMVERNVV</sequence>
<reference evidence="3 4" key="1">
    <citation type="submission" date="2020-07" db="EMBL/GenBank/DDBJ databases">
        <title>Stappia sp., F7233, whole genome shotgun sequencing project.</title>
        <authorList>
            <person name="Jiang S."/>
            <person name="Liu Z.W."/>
            <person name="Du Z.J."/>
        </authorList>
    </citation>
    <scope>NUCLEOTIDE SEQUENCE [LARGE SCALE GENOMIC DNA]</scope>
    <source>
        <strain evidence="3 4">F7233</strain>
    </source>
</reference>